<accession>A0A2P2ICL3</accession>
<comment type="pathway">
    <text evidence="3">Protein modification; protein glycosylation.</text>
</comment>
<dbReference type="AlphaFoldDB" id="A0A2P2ICL3"/>
<evidence type="ECO:0000256" key="2">
    <source>
        <dbReference type="ARBA" id="ARBA00022679"/>
    </source>
</evidence>
<organism evidence="4">
    <name type="scientific">Hirondellea gigas</name>
    <dbReference type="NCBI Taxonomy" id="1518452"/>
    <lineage>
        <taxon>Eukaryota</taxon>
        <taxon>Metazoa</taxon>
        <taxon>Ecdysozoa</taxon>
        <taxon>Arthropoda</taxon>
        <taxon>Crustacea</taxon>
        <taxon>Multicrustacea</taxon>
        <taxon>Malacostraca</taxon>
        <taxon>Eumalacostraca</taxon>
        <taxon>Peracarida</taxon>
        <taxon>Amphipoda</taxon>
        <taxon>Amphilochidea</taxon>
        <taxon>Lysianassida</taxon>
        <taxon>Lysianassidira</taxon>
        <taxon>Lysianassoidea</taxon>
        <taxon>Lysianassidae</taxon>
        <taxon>Hirondellea</taxon>
    </lineage>
</organism>
<comment type="subcellular location">
    <subcellularLocation>
        <location evidence="3">Golgi apparatus</location>
        <location evidence="3">Golgi stack membrane</location>
        <topology evidence="3">Single-pass type II membrane protein</topology>
    </subcellularLocation>
</comment>
<dbReference type="PANTHER" id="PTHR11927">
    <property type="entry name" value="GALACTOSIDE 2-L-FUCOSYLTRANSFERASE"/>
    <property type="match status" value="1"/>
</dbReference>
<protein>
    <recommendedName>
        <fullName evidence="3">L-Fucosyltransferase</fullName>
        <ecNumber evidence="3">2.4.1.-</ecNumber>
    </recommendedName>
</protein>
<proteinExistence type="evidence at transcript level"/>
<keyword evidence="3" id="KW-0333">Golgi apparatus</keyword>
<dbReference type="PANTHER" id="PTHR11927:SF9">
    <property type="entry name" value="L-FUCOSYLTRANSFERASE"/>
    <property type="match status" value="1"/>
</dbReference>
<keyword evidence="1 3" id="KW-0328">Glycosyltransferase</keyword>
<dbReference type="Pfam" id="PF01531">
    <property type="entry name" value="Glyco_transf_11"/>
    <property type="match status" value="1"/>
</dbReference>
<dbReference type="EMBL" id="IACT01006964">
    <property type="protein sequence ID" value="LAC26086.1"/>
    <property type="molecule type" value="mRNA"/>
</dbReference>
<evidence type="ECO:0000313" key="5">
    <source>
        <dbReference type="EMBL" id="LAC26086.1"/>
    </source>
</evidence>
<dbReference type="GO" id="GO:0032580">
    <property type="term" value="C:Golgi cisterna membrane"/>
    <property type="evidence" value="ECO:0007669"/>
    <property type="project" value="UniProtKB-SubCell"/>
</dbReference>
<dbReference type="EC" id="2.4.1.-" evidence="3"/>
<keyword evidence="2 3" id="KW-0808">Transferase</keyword>
<keyword evidence="3" id="KW-0325">Glycoprotein</keyword>
<keyword evidence="3" id="KW-0735">Signal-anchor</keyword>
<evidence type="ECO:0000256" key="3">
    <source>
        <dbReference type="RuleBase" id="RU363129"/>
    </source>
</evidence>
<sequence length="439" mass="50463">MRSMLFQRAIVLVALSIAMVVIVGITFDMTNYNISSSPVRSDNSSQYLDIVNENVNRLMITMNEKMHDETLEQLVRLIVELGHIERPFIMQLLKETLNNKDVDVQLMLAELQDFRKRNETKGIPKIVLSIKTALKYNDTWQNYSLPVLVARSLGGVGNVMGQYATVFTLSRIFNMTGLMATGLRGNLVRFYDHLSMDPIDVGPTRNLTLNGWVRVFKDHNTAPSTYNALQFAAAGLLGPKRFITTFCPIEVQLFGRFQDELRKEFTFNDYLLDKANTVLGGFASMAVIKRKDGPPTYIGVHVRLQDYVSHAKVRWGVRNIRYKYKPYLRRAMQYYKDRYKNTVFVMASDDPEYVEIFLKEEGERNGFLTHGTQGEDMSLLTRCNHSIITLGTFSFWTGFLKPSGKTVYPDVKGWRARTYHFARKTIEDAEVQNFIPLEF</sequence>
<reference evidence="4" key="2">
    <citation type="journal article" date="2018" name="Biosci. Biotechnol. Biochem.">
        <title>Polysaccharide hydrolase of the hadal zone amphipods Hirondellea gigas.</title>
        <authorList>
            <person name="Kobayashi H."/>
            <person name="Nagahama T."/>
            <person name="Arai W."/>
            <person name="Sasagawa Y."/>
            <person name="Umeda M."/>
            <person name="Hayashi T."/>
            <person name="Nikaido I."/>
            <person name="Watanabe H."/>
            <person name="Oguri K."/>
            <person name="Kitazato H."/>
            <person name="Fujioka K."/>
            <person name="Kido Y."/>
            <person name="Takami H."/>
        </authorList>
    </citation>
    <scope>NUCLEOTIDE SEQUENCE</scope>
    <source>
        <tissue evidence="4">Whole body</tissue>
    </source>
</reference>
<dbReference type="EMBL" id="IACF01006171">
    <property type="protein sequence ID" value="LAB71754.1"/>
    <property type="molecule type" value="mRNA"/>
</dbReference>
<dbReference type="GO" id="GO:0008107">
    <property type="term" value="F:galactoside 2-alpha-L-fucosyltransferase activity"/>
    <property type="evidence" value="ECO:0007669"/>
    <property type="project" value="InterPro"/>
</dbReference>
<evidence type="ECO:0000256" key="1">
    <source>
        <dbReference type="ARBA" id="ARBA00022676"/>
    </source>
</evidence>
<dbReference type="CDD" id="cd11301">
    <property type="entry name" value="Fut1_Fut2_like"/>
    <property type="match status" value="1"/>
</dbReference>
<keyword evidence="3" id="KW-0812">Transmembrane</keyword>
<dbReference type="UniPathway" id="UPA00378"/>
<comment type="similarity">
    <text evidence="3">Belongs to the glycosyltransferase 11 family.</text>
</comment>
<evidence type="ECO:0000313" key="4">
    <source>
        <dbReference type="EMBL" id="LAB71754.1"/>
    </source>
</evidence>
<dbReference type="InterPro" id="IPR002516">
    <property type="entry name" value="Glyco_trans_11"/>
</dbReference>
<reference evidence="5" key="1">
    <citation type="submission" date="2017-11" db="EMBL/GenBank/DDBJ databases">
        <title>The sensing device of the deep-sea amphipod.</title>
        <authorList>
            <person name="Kobayashi H."/>
            <person name="Nagahama T."/>
            <person name="Arai W."/>
            <person name="Sasagawa Y."/>
            <person name="Umeda M."/>
            <person name="Hayashi T."/>
            <person name="Nikaido I."/>
            <person name="Watanabe H."/>
            <person name="Oguri K."/>
            <person name="Kitazato H."/>
            <person name="Fujioka K."/>
            <person name="Kido Y."/>
            <person name="Takami H."/>
        </authorList>
    </citation>
    <scope>NUCLEOTIDE SEQUENCE</scope>
    <source>
        <tissue evidence="5">Whole body</tissue>
    </source>
</reference>
<name>A0A2P2ICL3_9CRUS</name>
<dbReference type="GO" id="GO:0005975">
    <property type="term" value="P:carbohydrate metabolic process"/>
    <property type="evidence" value="ECO:0007669"/>
    <property type="project" value="InterPro"/>
</dbReference>